<dbReference type="eggNOG" id="ENOG5033W3I">
    <property type="taxonomic scope" value="Bacteria"/>
</dbReference>
<dbReference type="SMART" id="SM00858">
    <property type="entry name" value="SAF"/>
    <property type="match status" value="1"/>
</dbReference>
<evidence type="ECO:0000313" key="4">
    <source>
        <dbReference type="Proteomes" id="UP000006053"/>
    </source>
</evidence>
<dbReference type="Gene3D" id="3.90.1210.10">
    <property type="entry name" value="Antifreeze-like/N-acetylneuraminic acid synthase C-terminal domain"/>
    <property type="match status" value="1"/>
</dbReference>
<evidence type="ECO:0000259" key="2">
    <source>
        <dbReference type="SMART" id="SM00858"/>
    </source>
</evidence>
<dbReference type="HOGENOM" id="CLU_857188_0_0_9"/>
<keyword evidence="4" id="KW-1185">Reference proteome</keyword>
<dbReference type="Pfam" id="PF08666">
    <property type="entry name" value="SAF"/>
    <property type="match status" value="1"/>
</dbReference>
<dbReference type="STRING" id="756499.Desde_3160"/>
<proteinExistence type="predicted"/>
<sequence precursor="true">MKLPFSLPRISSTRKARSRALTLSLLVGISTFALATFGGRLAMGDVTSMVVAANDLEPGKVITAADLKDDGKVSGILPADVIVSKDEVVGQSLSYPVKAGQPIVKGLVAETPMRNGLYPGEVGVWVPVSLTTSGLVKPGDIVSVYLTPDRNGSNWGQVIQSEMVNSLKGVRVVSVINNAGQPIQPNLNNTSGSVNASVPVAVQLAIPEESAGAFSQLATGKVSLMFDPFATPKTHLGSIQSPPNTMVPPAVVEPQANQVIQTPPNTNTEQTDLDPSTMNPENIQSPPQRQPNPDSNTIPIQPPSTGPGTSGTYNPPIYNPVGNN</sequence>
<dbReference type="CDD" id="cd11614">
    <property type="entry name" value="SAF_CpaB_FlgA_like"/>
    <property type="match status" value="1"/>
</dbReference>
<evidence type="ECO:0000313" key="3">
    <source>
        <dbReference type="EMBL" id="AFM01451.1"/>
    </source>
</evidence>
<organism evidence="3 4">
    <name type="scientific">Desulfitobacterium dehalogenans (strain ATCC 51507 / DSM 9161 / JW/IU-DC1)</name>
    <dbReference type="NCBI Taxonomy" id="756499"/>
    <lineage>
        <taxon>Bacteria</taxon>
        <taxon>Bacillati</taxon>
        <taxon>Bacillota</taxon>
        <taxon>Clostridia</taxon>
        <taxon>Eubacteriales</taxon>
        <taxon>Desulfitobacteriaceae</taxon>
        <taxon>Desulfitobacterium</taxon>
    </lineage>
</organism>
<accession>I4ABW6</accession>
<evidence type="ECO:0000256" key="1">
    <source>
        <dbReference type="SAM" id="MobiDB-lite"/>
    </source>
</evidence>
<dbReference type="KEGG" id="ddh:Desde_3160"/>
<gene>
    <name evidence="3" type="ordered locus">Desde_3160</name>
</gene>
<dbReference type="Proteomes" id="UP000006053">
    <property type="component" value="Chromosome"/>
</dbReference>
<protein>
    <submittedName>
        <fullName evidence="3">Flp pilus assembly protein CpaB</fullName>
    </submittedName>
</protein>
<feature type="compositionally biased region" description="Polar residues" evidence="1">
    <location>
        <begin position="259"/>
        <end position="299"/>
    </location>
</feature>
<reference evidence="4" key="1">
    <citation type="submission" date="2012-06" db="EMBL/GenBank/DDBJ databases">
        <title>Complete sequence of Desulfitobacterium dehalogenans ATCC 51507.</title>
        <authorList>
            <person name="Lucas S."/>
            <person name="Han J."/>
            <person name="Lapidus A."/>
            <person name="Cheng J.-F."/>
            <person name="Goodwin L."/>
            <person name="Pitluck S."/>
            <person name="Peters L."/>
            <person name="Ovchinnikova G."/>
            <person name="Teshima H."/>
            <person name="Detter J.C."/>
            <person name="Han C."/>
            <person name="Tapia R."/>
            <person name="Land M."/>
            <person name="Hauser L."/>
            <person name="Kyrpides N."/>
            <person name="Ivanova N."/>
            <person name="Pagani I."/>
            <person name="Kruse T."/>
            <person name="de Vos W.M."/>
            <person name="Smidt H."/>
            <person name="Woyke T."/>
        </authorList>
    </citation>
    <scope>NUCLEOTIDE SEQUENCE [LARGE SCALE GENOMIC DNA]</scope>
    <source>
        <strain evidence="4">ATCC 51507 / DSM 9161 / JW/IU-DC1</strain>
    </source>
</reference>
<name>I4ABW6_DESDJ</name>
<feature type="region of interest" description="Disordered" evidence="1">
    <location>
        <begin position="259"/>
        <end position="324"/>
    </location>
</feature>
<dbReference type="EMBL" id="CP003348">
    <property type="protein sequence ID" value="AFM01451.1"/>
    <property type="molecule type" value="Genomic_DNA"/>
</dbReference>
<reference evidence="3 4" key="2">
    <citation type="journal article" date="2015" name="J. Bacteriol.">
        <title>Genomic, proteomic, and biochemical analysis of the organohalide respiratory pathway in Desulfitobacterium dehalogenans.</title>
        <authorList>
            <person name="Kruse T."/>
            <person name="van de Pas B.A."/>
            <person name="Atteia A."/>
            <person name="Krab K."/>
            <person name="Hagen W.R."/>
            <person name="Goodwin L."/>
            <person name="Chain P."/>
            <person name="Boeren S."/>
            <person name="Maphosa F."/>
            <person name="Schraa G."/>
            <person name="de Vos W.M."/>
            <person name="van der Oost J."/>
            <person name="Smidt H."/>
            <person name="Stams A.J."/>
        </authorList>
    </citation>
    <scope>NUCLEOTIDE SEQUENCE [LARGE SCALE GENOMIC DNA]</scope>
    <source>
        <strain evidence="4">ATCC 51507 / DSM 9161 / JW/IU-DC1</strain>
    </source>
</reference>
<feature type="domain" description="SAF" evidence="2">
    <location>
        <begin position="47"/>
        <end position="109"/>
    </location>
</feature>
<dbReference type="InterPro" id="IPR013974">
    <property type="entry name" value="SAF"/>
</dbReference>
<dbReference type="AlphaFoldDB" id="I4ABW6"/>